<dbReference type="GO" id="GO:0004497">
    <property type="term" value="F:monooxygenase activity"/>
    <property type="evidence" value="ECO:0007669"/>
    <property type="project" value="UniProtKB-KW"/>
</dbReference>
<dbReference type="InterPro" id="IPR036396">
    <property type="entry name" value="Cyt_P450_sf"/>
</dbReference>
<dbReference type="InterPro" id="IPR001128">
    <property type="entry name" value="Cyt_P450"/>
</dbReference>
<accession>A0A8K0W0M1</accession>
<dbReference type="InterPro" id="IPR017972">
    <property type="entry name" value="Cyt_P450_CS"/>
</dbReference>
<evidence type="ECO:0000256" key="5">
    <source>
        <dbReference type="PIRSR" id="PIRSR602401-1"/>
    </source>
</evidence>
<keyword evidence="5 6" id="KW-0349">Heme</keyword>
<protein>
    <submittedName>
        <fullName evidence="8">Cytochrome P450 3A19</fullName>
    </submittedName>
</protein>
<keyword evidence="3 5" id="KW-0479">Metal-binding</keyword>
<feature type="binding site" description="axial binding residue" evidence="5">
    <location>
        <position position="481"/>
    </location>
    <ligand>
        <name>heme</name>
        <dbReference type="ChEBI" id="CHEBI:30413"/>
    </ligand>
    <ligandPart>
        <name>Fe</name>
        <dbReference type="ChEBI" id="CHEBI:18248"/>
    </ligandPart>
</feature>
<keyword evidence="9" id="KW-1185">Reference proteome</keyword>
<dbReference type="PRINTS" id="PR00463">
    <property type="entry name" value="EP450I"/>
</dbReference>
<dbReference type="InterPro" id="IPR050121">
    <property type="entry name" value="Cytochrome_P450_monoxygenase"/>
</dbReference>
<dbReference type="GO" id="GO:0020037">
    <property type="term" value="F:heme binding"/>
    <property type="evidence" value="ECO:0007669"/>
    <property type="project" value="InterPro"/>
</dbReference>
<dbReference type="PANTHER" id="PTHR24305">
    <property type="entry name" value="CYTOCHROME P450"/>
    <property type="match status" value="1"/>
</dbReference>
<dbReference type="Proteomes" id="UP000813461">
    <property type="component" value="Unassembled WGS sequence"/>
</dbReference>
<keyword evidence="4 5" id="KW-0408">Iron</keyword>
<keyword evidence="6" id="KW-0503">Monooxygenase</keyword>
<keyword evidence="7" id="KW-1133">Transmembrane helix</keyword>
<dbReference type="GO" id="GO:0016705">
    <property type="term" value="F:oxidoreductase activity, acting on paired donors, with incorporation or reduction of molecular oxygen"/>
    <property type="evidence" value="ECO:0007669"/>
    <property type="project" value="InterPro"/>
</dbReference>
<dbReference type="OrthoDB" id="1470350at2759"/>
<dbReference type="PROSITE" id="PS00086">
    <property type="entry name" value="CYTOCHROME_P450"/>
    <property type="match status" value="1"/>
</dbReference>
<evidence type="ECO:0000256" key="2">
    <source>
        <dbReference type="ARBA" id="ARBA00010617"/>
    </source>
</evidence>
<dbReference type="PRINTS" id="PR00385">
    <property type="entry name" value="P450"/>
</dbReference>
<dbReference type="SUPFAM" id="SSF48264">
    <property type="entry name" value="Cytochrome P450"/>
    <property type="match status" value="1"/>
</dbReference>
<evidence type="ECO:0000256" key="4">
    <source>
        <dbReference type="ARBA" id="ARBA00023004"/>
    </source>
</evidence>
<sequence length="544" mass="60767">MSLITLIVDTGFVTRSCLALAAGLWLYFLYNILVVPRTSSLRHLPSPNQGSVWLRLFHEPRALEVEKWVDTIQHNGLFRYHGIFNRERIFVASPDAVKDFLTTSAYKFIKPELQWLLANNVTGTGLLILEGNAHKEARKGFNPAFSPAQMKKGFPSLWKLTIDTIDGLPARIKPTHSLSADTNVPDEGVVSIMKLIAAVSIDMFGKFGYGVPFDTLNNIGPKKSQKSIQSKDPKDKFGRAYVELFKMTKRGQATLEAASLVGAKLALKLPIPAVRSMASIMGLVRQTAEDIVINHEKKLSSQDEKDKFDDDMLSIAMKSGNFTHQDLVTHTIHFFAAGTETTAATICWAIHLLSRHPDVQSRLRDEVRANITNTTGDLRDAVSDVQLRGLKYLNAVVQEVLRFHQPNTFLWRECIEPASIAGVPIPKGKVLVYSPWTLSRDPAYWGPDARSFRPERWLESTSGGAINPSSFLPFGAGPRRCIGEQFARDEMICLIAGMIGRYEFTPIAPEKGTDHGREIGDDFALTLFKIYESWELNVKKIPGW</sequence>
<dbReference type="Pfam" id="PF00067">
    <property type="entry name" value="p450"/>
    <property type="match status" value="1"/>
</dbReference>
<dbReference type="GO" id="GO:0005506">
    <property type="term" value="F:iron ion binding"/>
    <property type="evidence" value="ECO:0007669"/>
    <property type="project" value="InterPro"/>
</dbReference>
<evidence type="ECO:0000256" key="6">
    <source>
        <dbReference type="RuleBase" id="RU000461"/>
    </source>
</evidence>
<evidence type="ECO:0000313" key="9">
    <source>
        <dbReference type="Proteomes" id="UP000813461"/>
    </source>
</evidence>
<proteinExistence type="inferred from homology"/>
<evidence type="ECO:0000256" key="3">
    <source>
        <dbReference type="ARBA" id="ARBA00022723"/>
    </source>
</evidence>
<keyword evidence="6" id="KW-0560">Oxidoreductase</keyword>
<dbReference type="EMBL" id="JAGMVJ010000005">
    <property type="protein sequence ID" value="KAH7090192.1"/>
    <property type="molecule type" value="Genomic_DNA"/>
</dbReference>
<organism evidence="8 9">
    <name type="scientific">Paraphoma chrysanthemicola</name>
    <dbReference type="NCBI Taxonomy" id="798071"/>
    <lineage>
        <taxon>Eukaryota</taxon>
        <taxon>Fungi</taxon>
        <taxon>Dikarya</taxon>
        <taxon>Ascomycota</taxon>
        <taxon>Pezizomycotina</taxon>
        <taxon>Dothideomycetes</taxon>
        <taxon>Pleosporomycetidae</taxon>
        <taxon>Pleosporales</taxon>
        <taxon>Pleosporineae</taxon>
        <taxon>Phaeosphaeriaceae</taxon>
        <taxon>Paraphoma</taxon>
    </lineage>
</organism>
<evidence type="ECO:0000256" key="7">
    <source>
        <dbReference type="SAM" id="Phobius"/>
    </source>
</evidence>
<keyword evidence="7" id="KW-0812">Transmembrane</keyword>
<evidence type="ECO:0000256" key="1">
    <source>
        <dbReference type="ARBA" id="ARBA00001971"/>
    </source>
</evidence>
<evidence type="ECO:0000313" key="8">
    <source>
        <dbReference type="EMBL" id="KAH7090192.1"/>
    </source>
</evidence>
<dbReference type="AlphaFoldDB" id="A0A8K0W0M1"/>
<comment type="caution">
    <text evidence="8">The sequence shown here is derived from an EMBL/GenBank/DDBJ whole genome shotgun (WGS) entry which is preliminary data.</text>
</comment>
<comment type="cofactor">
    <cofactor evidence="1 5">
        <name>heme</name>
        <dbReference type="ChEBI" id="CHEBI:30413"/>
    </cofactor>
</comment>
<feature type="transmembrane region" description="Helical" evidence="7">
    <location>
        <begin position="12"/>
        <end position="30"/>
    </location>
</feature>
<keyword evidence="7" id="KW-0472">Membrane</keyword>
<reference evidence="8" key="1">
    <citation type="journal article" date="2021" name="Nat. Commun.">
        <title>Genetic determinants of endophytism in the Arabidopsis root mycobiome.</title>
        <authorList>
            <person name="Mesny F."/>
            <person name="Miyauchi S."/>
            <person name="Thiergart T."/>
            <person name="Pickel B."/>
            <person name="Atanasova L."/>
            <person name="Karlsson M."/>
            <person name="Huettel B."/>
            <person name="Barry K.W."/>
            <person name="Haridas S."/>
            <person name="Chen C."/>
            <person name="Bauer D."/>
            <person name="Andreopoulos W."/>
            <person name="Pangilinan J."/>
            <person name="LaButti K."/>
            <person name="Riley R."/>
            <person name="Lipzen A."/>
            <person name="Clum A."/>
            <person name="Drula E."/>
            <person name="Henrissat B."/>
            <person name="Kohler A."/>
            <person name="Grigoriev I.V."/>
            <person name="Martin F.M."/>
            <person name="Hacquard S."/>
        </authorList>
    </citation>
    <scope>NUCLEOTIDE SEQUENCE</scope>
    <source>
        <strain evidence="8">MPI-SDFR-AT-0120</strain>
    </source>
</reference>
<dbReference type="Gene3D" id="1.10.630.10">
    <property type="entry name" value="Cytochrome P450"/>
    <property type="match status" value="1"/>
</dbReference>
<comment type="similarity">
    <text evidence="2 6">Belongs to the cytochrome P450 family.</text>
</comment>
<name>A0A8K0W0M1_9PLEO</name>
<gene>
    <name evidence="8" type="ORF">FB567DRAFT_558512</name>
</gene>
<dbReference type="InterPro" id="IPR002401">
    <property type="entry name" value="Cyt_P450_E_grp-I"/>
</dbReference>
<dbReference type="PANTHER" id="PTHR24305:SF166">
    <property type="entry name" value="CYTOCHROME P450 12A4, MITOCHONDRIAL-RELATED"/>
    <property type="match status" value="1"/>
</dbReference>